<dbReference type="EMBL" id="SDMP01000013">
    <property type="protein sequence ID" value="RYR20613.1"/>
    <property type="molecule type" value="Genomic_DNA"/>
</dbReference>
<comment type="caution">
    <text evidence="1">The sequence shown here is derived from an EMBL/GenBank/DDBJ whole genome shotgun (WGS) entry which is preliminary data.</text>
</comment>
<sequence length="81" mass="9512">MMTLKIIYKILRVEFSADMKRKIVACKKQWYKINEAVAQFASCYDQASRNIKSGSNAVDTKELAYKLYSTNYGQKFTFERH</sequence>
<organism evidence="1 2">
    <name type="scientific">Arachis hypogaea</name>
    <name type="common">Peanut</name>
    <dbReference type="NCBI Taxonomy" id="3818"/>
    <lineage>
        <taxon>Eukaryota</taxon>
        <taxon>Viridiplantae</taxon>
        <taxon>Streptophyta</taxon>
        <taxon>Embryophyta</taxon>
        <taxon>Tracheophyta</taxon>
        <taxon>Spermatophyta</taxon>
        <taxon>Magnoliopsida</taxon>
        <taxon>eudicotyledons</taxon>
        <taxon>Gunneridae</taxon>
        <taxon>Pentapetalae</taxon>
        <taxon>rosids</taxon>
        <taxon>fabids</taxon>
        <taxon>Fabales</taxon>
        <taxon>Fabaceae</taxon>
        <taxon>Papilionoideae</taxon>
        <taxon>50 kb inversion clade</taxon>
        <taxon>dalbergioids sensu lato</taxon>
        <taxon>Dalbergieae</taxon>
        <taxon>Pterocarpus clade</taxon>
        <taxon>Arachis</taxon>
    </lineage>
</organism>
<reference evidence="1 2" key="1">
    <citation type="submission" date="2019-01" db="EMBL/GenBank/DDBJ databases">
        <title>Sequencing of cultivated peanut Arachis hypogaea provides insights into genome evolution and oil improvement.</title>
        <authorList>
            <person name="Chen X."/>
        </authorList>
    </citation>
    <scope>NUCLEOTIDE SEQUENCE [LARGE SCALE GENOMIC DNA]</scope>
    <source>
        <strain evidence="2">cv. Fuhuasheng</strain>
        <tissue evidence="1">Leaves</tissue>
    </source>
</reference>
<evidence type="ECO:0000313" key="2">
    <source>
        <dbReference type="Proteomes" id="UP000289738"/>
    </source>
</evidence>
<dbReference type="STRING" id="3818.A0A445A2D6"/>
<accession>A0A445A2D6</accession>
<dbReference type="Proteomes" id="UP000289738">
    <property type="component" value="Chromosome B03"/>
</dbReference>
<keyword evidence="2" id="KW-1185">Reference proteome</keyword>
<dbReference type="PANTHER" id="PTHR45023">
    <property type="match status" value="1"/>
</dbReference>
<proteinExistence type="predicted"/>
<dbReference type="AlphaFoldDB" id="A0A445A2D6"/>
<evidence type="ECO:0000313" key="1">
    <source>
        <dbReference type="EMBL" id="RYR20613.1"/>
    </source>
</evidence>
<name>A0A445A2D6_ARAHY</name>
<dbReference type="PANTHER" id="PTHR45023:SF4">
    <property type="entry name" value="GLYCINE-RICH PROTEIN-RELATED"/>
    <property type="match status" value="1"/>
</dbReference>
<protein>
    <submittedName>
        <fullName evidence="1">Uncharacterized protein</fullName>
    </submittedName>
</protein>
<gene>
    <name evidence="1" type="ORF">Ahy_B03g065803</name>
</gene>